<name>A0ABM9E225_9HYPH</name>
<sequence length="37" mass="4349">MYCDYRQPCKSAPAARREEIVRANDKPKAAGPRRRMR</sequence>
<proteinExistence type="predicted"/>
<dbReference type="Proteomes" id="UP001153050">
    <property type="component" value="Unassembled WGS sequence"/>
</dbReference>
<comment type="caution">
    <text evidence="2">The sequence shown here is derived from an EMBL/GenBank/DDBJ whole genome shotgun (WGS) entry which is preliminary data.</text>
</comment>
<accession>A0ABM9E225</accession>
<feature type="compositionally biased region" description="Basic and acidic residues" evidence="1">
    <location>
        <begin position="15"/>
        <end position="28"/>
    </location>
</feature>
<reference evidence="2 3" key="1">
    <citation type="submission" date="2022-03" db="EMBL/GenBank/DDBJ databases">
        <authorList>
            <person name="Brunel B."/>
        </authorList>
    </citation>
    <scope>NUCLEOTIDE SEQUENCE [LARGE SCALE GENOMIC DNA]</scope>
    <source>
        <strain evidence="2">STM5069sample</strain>
    </source>
</reference>
<organism evidence="2 3">
    <name type="scientific">Mesorhizobium escarrei</name>
    <dbReference type="NCBI Taxonomy" id="666018"/>
    <lineage>
        <taxon>Bacteria</taxon>
        <taxon>Pseudomonadati</taxon>
        <taxon>Pseudomonadota</taxon>
        <taxon>Alphaproteobacteria</taxon>
        <taxon>Hyphomicrobiales</taxon>
        <taxon>Phyllobacteriaceae</taxon>
        <taxon>Mesorhizobium</taxon>
    </lineage>
</organism>
<gene>
    <name evidence="2" type="ORF">MES5069_310306</name>
</gene>
<evidence type="ECO:0000313" key="3">
    <source>
        <dbReference type="Proteomes" id="UP001153050"/>
    </source>
</evidence>
<evidence type="ECO:0000313" key="2">
    <source>
        <dbReference type="EMBL" id="CAH2402570.1"/>
    </source>
</evidence>
<protein>
    <submittedName>
        <fullName evidence="2">Uncharacterized protein</fullName>
    </submittedName>
</protein>
<feature type="region of interest" description="Disordered" evidence="1">
    <location>
        <begin position="13"/>
        <end position="37"/>
    </location>
</feature>
<evidence type="ECO:0000256" key="1">
    <source>
        <dbReference type="SAM" id="MobiDB-lite"/>
    </source>
</evidence>
<dbReference type="EMBL" id="CAKXZT010000126">
    <property type="protein sequence ID" value="CAH2402570.1"/>
    <property type="molecule type" value="Genomic_DNA"/>
</dbReference>
<keyword evidence="3" id="KW-1185">Reference proteome</keyword>